<protein>
    <submittedName>
        <fullName evidence="1">Uncharacterized protein</fullName>
    </submittedName>
</protein>
<keyword evidence="3" id="KW-1185">Reference proteome</keyword>
<dbReference type="InterPro" id="IPR004991">
    <property type="entry name" value="Aerolysin-like"/>
</dbReference>
<proteinExistence type="predicted"/>
<reference evidence="1 3" key="1">
    <citation type="submission" date="2024-11" db="EMBL/GenBank/DDBJ databases">
        <title>Chromosome-level genome assembly of the freshwater bivalve Anodonta woodiana.</title>
        <authorList>
            <person name="Chen X."/>
        </authorList>
    </citation>
    <scope>NUCLEOTIDE SEQUENCE [LARGE SCALE GENOMIC DNA]</scope>
    <source>
        <strain evidence="1">MN2024</strain>
        <tissue evidence="1">Gills</tissue>
    </source>
</reference>
<sequence length="253" mass="28769">MTNVTDIEDVVKTWAWTSFCKTRSKDLQKLKYDDVHLDVNWTRVRFIPGDPDYSDKEMVESPKSKVVFTSSFENNTDTEQEHSFTTERTTVCTCTTLVSKGYTKGFHLELKLGLPEEVCSATAGFGREVNMESAEENTHEETISWAVNSNVKVPRKHRTTAKMVVKEMLFSANFKLAVKIKGTVVVVITNIKDNNSFIQSVEGDISQIMQEEAKRGKTGYIIEDRAVTWVVEGSTKFRFGVEQFVKLNEEPLE</sequence>
<accession>A0ABD3U0V3</accession>
<comment type="caution">
    <text evidence="1">The sequence shown here is derived from an EMBL/GenBank/DDBJ whole genome shotgun (WGS) entry which is preliminary data.</text>
</comment>
<dbReference type="PANTHER" id="PTHR39369:SF6">
    <property type="entry name" value="LIN-24 (TWENTY-FOUR) LIKE"/>
    <property type="match status" value="1"/>
</dbReference>
<dbReference type="Proteomes" id="UP001634394">
    <property type="component" value="Unassembled WGS sequence"/>
</dbReference>
<dbReference type="EMBL" id="JBJQND010000017">
    <property type="protein sequence ID" value="KAL3843059.1"/>
    <property type="molecule type" value="Genomic_DNA"/>
</dbReference>
<dbReference type="Gene3D" id="2.170.15.10">
    <property type="entry name" value="Proaerolysin, chain A, domain 3"/>
    <property type="match status" value="1"/>
</dbReference>
<evidence type="ECO:0000313" key="3">
    <source>
        <dbReference type="Proteomes" id="UP001634394"/>
    </source>
</evidence>
<dbReference type="CDD" id="cd20237">
    <property type="entry name" value="PFM_LIN24-like"/>
    <property type="match status" value="1"/>
</dbReference>
<dbReference type="PANTHER" id="PTHR39369">
    <property type="entry name" value="LIN-24 (TWENTY-FOUR) LIKE"/>
    <property type="match status" value="1"/>
</dbReference>
<dbReference type="AlphaFoldDB" id="A0ABD3U0V3"/>
<dbReference type="Pfam" id="PF03318">
    <property type="entry name" value="ETX_MTX2"/>
    <property type="match status" value="1"/>
</dbReference>
<evidence type="ECO:0000313" key="2">
    <source>
        <dbReference type="EMBL" id="KAL3843117.1"/>
    </source>
</evidence>
<evidence type="ECO:0000313" key="1">
    <source>
        <dbReference type="EMBL" id="KAL3843059.1"/>
    </source>
</evidence>
<dbReference type="EMBL" id="JBJQND010000017">
    <property type="protein sequence ID" value="KAL3843117.1"/>
    <property type="molecule type" value="Genomic_DNA"/>
</dbReference>
<dbReference type="SUPFAM" id="SSF56973">
    <property type="entry name" value="Aerolisin/ETX pore-forming domain"/>
    <property type="match status" value="1"/>
</dbReference>
<organism evidence="1 3">
    <name type="scientific">Sinanodonta woodiana</name>
    <name type="common">Chinese pond mussel</name>
    <name type="synonym">Anodonta woodiana</name>
    <dbReference type="NCBI Taxonomy" id="1069815"/>
    <lineage>
        <taxon>Eukaryota</taxon>
        <taxon>Metazoa</taxon>
        <taxon>Spiralia</taxon>
        <taxon>Lophotrochozoa</taxon>
        <taxon>Mollusca</taxon>
        <taxon>Bivalvia</taxon>
        <taxon>Autobranchia</taxon>
        <taxon>Heteroconchia</taxon>
        <taxon>Palaeoheterodonta</taxon>
        <taxon>Unionida</taxon>
        <taxon>Unionoidea</taxon>
        <taxon>Unionidae</taxon>
        <taxon>Unioninae</taxon>
        <taxon>Sinanodonta</taxon>
    </lineage>
</organism>
<gene>
    <name evidence="1" type="ORF">ACJMK2_021014</name>
    <name evidence="2" type="ORF">ACJMK2_021069</name>
</gene>
<name>A0ABD3U0V3_SINWO</name>